<feature type="chain" id="PRO_5045166857" evidence="5">
    <location>
        <begin position="25"/>
        <end position="349"/>
    </location>
</feature>
<evidence type="ECO:0000256" key="3">
    <source>
        <dbReference type="ARBA" id="ARBA00022729"/>
    </source>
</evidence>
<comment type="similarity">
    <text evidence="2">Belongs to the bacterial solute-binding protein 2 family.</text>
</comment>
<evidence type="ECO:0000256" key="5">
    <source>
        <dbReference type="SAM" id="SignalP"/>
    </source>
</evidence>
<organism evidence="7 8">
    <name type="scientific">Jiella sonneratiae</name>
    <dbReference type="NCBI Taxonomy" id="2816856"/>
    <lineage>
        <taxon>Bacteria</taxon>
        <taxon>Pseudomonadati</taxon>
        <taxon>Pseudomonadota</taxon>
        <taxon>Alphaproteobacteria</taxon>
        <taxon>Hyphomicrobiales</taxon>
        <taxon>Aurantimonadaceae</taxon>
        <taxon>Jiella</taxon>
    </lineage>
</organism>
<dbReference type="Proteomes" id="UP000664288">
    <property type="component" value="Unassembled WGS sequence"/>
</dbReference>
<dbReference type="InterPro" id="IPR025997">
    <property type="entry name" value="SBP_2_dom"/>
</dbReference>
<keyword evidence="8" id="KW-1185">Reference proteome</keyword>
<gene>
    <name evidence="7" type="ORF">J1C47_11480</name>
</gene>
<dbReference type="Gene3D" id="3.40.50.2300">
    <property type="match status" value="2"/>
</dbReference>
<feature type="signal peptide" evidence="5">
    <location>
        <begin position="1"/>
        <end position="24"/>
    </location>
</feature>
<dbReference type="EMBL" id="JAFMPY010000010">
    <property type="protein sequence ID" value="MBO0904263.1"/>
    <property type="molecule type" value="Genomic_DNA"/>
</dbReference>
<dbReference type="Pfam" id="PF13407">
    <property type="entry name" value="Peripla_BP_4"/>
    <property type="match status" value="1"/>
</dbReference>
<sequence>MLMHTAFKITLAAALALMAGGAMAEEGNVPSLKGKTVGVTVIGTDHHWDLQAYQGQIDELKKLGAEVIALDAGRNDQTQVSQIQTLIAQHPDAIIQQLGNIEVLAPWLKRIRQADIPLFTVDTATPEAITNTTSDNYSIGAQLALQMVKDMRGEGKVAVFNGFYSVPVCKIRYDQLKYVLQSFPRIEIIEPELRDVIPNTVQSAYSDVNDVLNQYGPDSGLKAVWACWDVPMIGATQAIADAGRKDVKTYGVDGSPEFVEMVADPKSPAGAVAAQQPYKIGQTAAQTVARFLNGDEVPPFNFIPAVLVTKENAGETAAPFLPKDGKTGDKAEGASDKTEGKAEGKAAAQ</sequence>
<dbReference type="PANTHER" id="PTHR46847:SF1">
    <property type="entry name" value="D-ALLOSE-BINDING PERIPLASMIC PROTEIN-RELATED"/>
    <property type="match status" value="1"/>
</dbReference>
<keyword evidence="3 5" id="KW-0732">Signal</keyword>
<feature type="domain" description="Periplasmic binding protein" evidence="6">
    <location>
        <begin position="37"/>
        <end position="295"/>
    </location>
</feature>
<dbReference type="PANTHER" id="PTHR46847">
    <property type="entry name" value="D-ALLOSE-BINDING PERIPLASMIC PROTEIN-RELATED"/>
    <property type="match status" value="1"/>
</dbReference>
<protein>
    <submittedName>
        <fullName evidence="7">Sugar ABC transporter substrate-binding protein</fullName>
    </submittedName>
</protein>
<accession>A0ABS3J3N5</accession>
<evidence type="ECO:0000256" key="1">
    <source>
        <dbReference type="ARBA" id="ARBA00004196"/>
    </source>
</evidence>
<reference evidence="7 8" key="1">
    <citation type="submission" date="2021-03" db="EMBL/GenBank/DDBJ databases">
        <title>Whole genome sequence of Jiella sp. MQZ13P-4.</title>
        <authorList>
            <person name="Tuo L."/>
        </authorList>
    </citation>
    <scope>NUCLEOTIDE SEQUENCE [LARGE SCALE GENOMIC DNA]</scope>
    <source>
        <strain evidence="7 8">MQZ13P-4</strain>
    </source>
</reference>
<evidence type="ECO:0000256" key="4">
    <source>
        <dbReference type="SAM" id="MobiDB-lite"/>
    </source>
</evidence>
<proteinExistence type="inferred from homology"/>
<evidence type="ECO:0000259" key="6">
    <source>
        <dbReference type="Pfam" id="PF13407"/>
    </source>
</evidence>
<evidence type="ECO:0000313" key="7">
    <source>
        <dbReference type="EMBL" id="MBO0904263.1"/>
    </source>
</evidence>
<evidence type="ECO:0000256" key="2">
    <source>
        <dbReference type="ARBA" id="ARBA00007639"/>
    </source>
</evidence>
<evidence type="ECO:0000313" key="8">
    <source>
        <dbReference type="Proteomes" id="UP000664288"/>
    </source>
</evidence>
<dbReference type="SUPFAM" id="SSF53822">
    <property type="entry name" value="Periplasmic binding protein-like I"/>
    <property type="match status" value="1"/>
</dbReference>
<dbReference type="CDD" id="cd06305">
    <property type="entry name" value="PBP1_methylthioribose_binding-like"/>
    <property type="match status" value="1"/>
</dbReference>
<comment type="caution">
    <text evidence="7">The sequence shown here is derived from an EMBL/GenBank/DDBJ whole genome shotgun (WGS) entry which is preliminary data.</text>
</comment>
<feature type="region of interest" description="Disordered" evidence="4">
    <location>
        <begin position="317"/>
        <end position="349"/>
    </location>
</feature>
<name>A0ABS3J3N5_9HYPH</name>
<comment type="subcellular location">
    <subcellularLocation>
        <location evidence="1">Cell envelope</location>
    </subcellularLocation>
</comment>
<feature type="compositionally biased region" description="Basic and acidic residues" evidence="4">
    <location>
        <begin position="323"/>
        <end position="349"/>
    </location>
</feature>
<dbReference type="InterPro" id="IPR028082">
    <property type="entry name" value="Peripla_BP_I"/>
</dbReference>